<feature type="region of interest" description="Disordered" evidence="2">
    <location>
        <begin position="648"/>
        <end position="729"/>
    </location>
</feature>
<feature type="compositionally biased region" description="Low complexity" evidence="2">
    <location>
        <begin position="610"/>
        <end position="628"/>
    </location>
</feature>
<dbReference type="GO" id="GO:0051642">
    <property type="term" value="P:centrosome localization"/>
    <property type="evidence" value="ECO:0007669"/>
    <property type="project" value="TreeGrafter"/>
</dbReference>
<dbReference type="InterPro" id="IPR005026">
    <property type="entry name" value="SAPAP"/>
</dbReference>
<organism evidence="3 4">
    <name type="scientific">Hippocampus comes</name>
    <name type="common">Tiger tail seahorse</name>
    <dbReference type="NCBI Taxonomy" id="109280"/>
    <lineage>
        <taxon>Eukaryota</taxon>
        <taxon>Metazoa</taxon>
        <taxon>Chordata</taxon>
        <taxon>Craniata</taxon>
        <taxon>Vertebrata</taxon>
        <taxon>Euteleostomi</taxon>
        <taxon>Actinopterygii</taxon>
        <taxon>Neopterygii</taxon>
        <taxon>Teleostei</taxon>
        <taxon>Neoteleostei</taxon>
        <taxon>Acanthomorphata</taxon>
        <taxon>Syngnathiaria</taxon>
        <taxon>Syngnathiformes</taxon>
        <taxon>Syngnathoidei</taxon>
        <taxon>Syngnathidae</taxon>
        <taxon>Hippocampus</taxon>
    </lineage>
</organism>
<sequence>MDCQFSYLRRRDSSVAMLRVKMSRRISQNQKENRGRAVDARRQLDNLTEQETNLDNSAVTNTPPMKDVTNVKEKSAKNKALEEKLKQLARWKERKALQKEKEKQERERKGVFKTGLYHPKDTVFSWPAVPAASKAKETKTNAAPSQISRVTRSMKQQQQQQLQKVRLDLISDFSKGQIRVVTHTTLRHRTFLVPHTAQPLKTLRSNTAAKKDPPAPQTSTRAISVKAASVGTVGRGHSTRSANRTVTAPPAVQNQTKDTLPDQRITRRRAIVSPSPRASASQRNCTGAPLWRLDRRDARLVPSSNETNCSIMHLLVADDNPAEHPLVTQDNPAPEEEFEKLKLTTRSEEETAAVDKGRVEPPSFAPEGFVFQAPAGLEAFSFVPLTPRSADRFLAPMSASPYLTRSQAKLERERQAAPRRSSPRRSPPPPPPLPLTAGSPMPSGPLHPKHDVPYFRSQLANESDRLTSLCDQWQTRGEDESIPEEMRGRVRTTVGQARLLMKERFNQFSGLVDDCELRRGAKLTTCSDLEGFWDMVYFQVEDVHRKFDALKEAEARNWLEEPKPPSPRQKKTVKKPAPAPAKPTGSNAGARSGLAAVKAAMRAQKKAAEAAKAAGDATDGEPRPSSRGAPRRSDVVVFDGGFFCVESPAKTPGGVRRSSRLGAAAPPYASPLTNHSTPRRASRRSLALGQTVRSPAQSKGTRTPLCRPGHRSSRCSPEPLPATSLPFQRENADAPAPFSLLVDAALGGGQLEAAARAQSEHLTLQEDG</sequence>
<dbReference type="GO" id="GO:0007346">
    <property type="term" value="P:regulation of mitotic cell cycle"/>
    <property type="evidence" value="ECO:0007669"/>
    <property type="project" value="TreeGrafter"/>
</dbReference>
<feature type="compositionally biased region" description="Polar residues" evidence="2">
    <location>
        <begin position="46"/>
        <end position="63"/>
    </location>
</feature>
<evidence type="ECO:0000313" key="3">
    <source>
        <dbReference type="Ensembl" id="ENSHCOP00000011272.1"/>
    </source>
</evidence>
<dbReference type="GO" id="GO:0008017">
    <property type="term" value="F:microtubule binding"/>
    <property type="evidence" value="ECO:0007669"/>
    <property type="project" value="TreeGrafter"/>
</dbReference>
<feature type="compositionally biased region" description="Polar residues" evidence="2">
    <location>
        <begin position="691"/>
        <end position="701"/>
    </location>
</feature>
<reference evidence="3" key="1">
    <citation type="submission" date="2025-08" db="UniProtKB">
        <authorList>
            <consortium name="Ensembl"/>
        </authorList>
    </citation>
    <scope>IDENTIFICATION</scope>
</reference>
<dbReference type="GeneTree" id="ENSGT00940000158652"/>
<dbReference type="Proteomes" id="UP000264820">
    <property type="component" value="Unplaced"/>
</dbReference>
<accession>A0A3Q2Y2Y8</accession>
<dbReference type="GO" id="GO:0023052">
    <property type="term" value="P:signaling"/>
    <property type="evidence" value="ECO:0007669"/>
    <property type="project" value="InterPro"/>
</dbReference>
<proteinExistence type="inferred from homology"/>
<dbReference type="Ensembl" id="ENSHCOT00000017932.1">
    <property type="protein sequence ID" value="ENSHCOP00000011272.1"/>
    <property type="gene ID" value="ENSHCOG00000014047.1"/>
</dbReference>
<dbReference type="PANTHER" id="PTHR12353">
    <property type="entry name" value="DISKS LARGE-ASSOCIATED PROTEIN DAP SAP90/PSD-95-ASSOCIATED PROTEIN"/>
    <property type="match status" value="1"/>
</dbReference>
<evidence type="ECO:0000313" key="4">
    <source>
        <dbReference type="Proteomes" id="UP000264820"/>
    </source>
</evidence>
<keyword evidence="4" id="KW-1185">Reference proteome</keyword>
<protein>
    <submittedName>
        <fullName evidence="3">Discs, large (Drosophila) homolog-associated protein 5</fullName>
    </submittedName>
</protein>
<dbReference type="GO" id="GO:0005634">
    <property type="term" value="C:nucleus"/>
    <property type="evidence" value="ECO:0007669"/>
    <property type="project" value="TreeGrafter"/>
</dbReference>
<feature type="region of interest" description="Disordered" evidence="2">
    <location>
        <begin position="558"/>
        <end position="632"/>
    </location>
</feature>
<feature type="region of interest" description="Disordered" evidence="2">
    <location>
        <begin position="46"/>
        <end position="65"/>
    </location>
</feature>
<evidence type="ECO:0000256" key="1">
    <source>
        <dbReference type="ARBA" id="ARBA00008839"/>
    </source>
</evidence>
<dbReference type="Pfam" id="PF03359">
    <property type="entry name" value="GKAP"/>
    <property type="match status" value="1"/>
</dbReference>
<dbReference type="STRING" id="109280.ENSHCOP00000011272"/>
<feature type="region of interest" description="Disordered" evidence="2">
    <location>
        <begin position="404"/>
        <end position="452"/>
    </location>
</feature>
<name>A0A3Q2Y2Y8_HIPCM</name>
<feature type="compositionally biased region" description="Pro residues" evidence="2">
    <location>
        <begin position="425"/>
        <end position="434"/>
    </location>
</feature>
<comment type="similarity">
    <text evidence="1">Belongs to the SAPAP family.</text>
</comment>
<reference evidence="3" key="2">
    <citation type="submission" date="2025-09" db="UniProtKB">
        <authorList>
            <consortium name="Ensembl"/>
        </authorList>
    </citation>
    <scope>IDENTIFICATION</scope>
</reference>
<evidence type="ECO:0000256" key="2">
    <source>
        <dbReference type="SAM" id="MobiDB-lite"/>
    </source>
</evidence>
<dbReference type="AlphaFoldDB" id="A0A3Q2Y2Y8"/>
<dbReference type="GO" id="GO:0031616">
    <property type="term" value="C:spindle pole centrosome"/>
    <property type="evidence" value="ECO:0007669"/>
    <property type="project" value="TreeGrafter"/>
</dbReference>
<dbReference type="PANTHER" id="PTHR12353:SF1">
    <property type="entry name" value="DISKS LARGE-ASSOCIATED PROTEIN 5"/>
    <property type="match status" value="1"/>
</dbReference>
<dbReference type="GO" id="GO:0051382">
    <property type="term" value="P:kinetochore assembly"/>
    <property type="evidence" value="ECO:0007669"/>
    <property type="project" value="TreeGrafter"/>
</dbReference>
<dbReference type="GO" id="GO:0007052">
    <property type="term" value="P:mitotic spindle organization"/>
    <property type="evidence" value="ECO:0007669"/>
    <property type="project" value="TreeGrafter"/>
</dbReference>
<dbReference type="GO" id="GO:0007059">
    <property type="term" value="P:chromosome segregation"/>
    <property type="evidence" value="ECO:0007669"/>
    <property type="project" value="TreeGrafter"/>
</dbReference>
<dbReference type="GO" id="GO:0005737">
    <property type="term" value="C:cytoplasm"/>
    <property type="evidence" value="ECO:0007669"/>
    <property type="project" value="TreeGrafter"/>
</dbReference>